<dbReference type="Gene3D" id="3.80.20.20">
    <property type="entry name" value="Receptor L-domain"/>
    <property type="match status" value="1"/>
</dbReference>
<evidence type="ECO:0000313" key="4">
    <source>
        <dbReference type="Proteomes" id="UP001156666"/>
    </source>
</evidence>
<evidence type="ECO:0000256" key="2">
    <source>
        <dbReference type="ARBA" id="ARBA00022837"/>
    </source>
</evidence>
<dbReference type="InterPro" id="IPR028974">
    <property type="entry name" value="TSP_type-3_rpt"/>
</dbReference>
<dbReference type="Proteomes" id="UP001156666">
    <property type="component" value="Unassembled WGS sequence"/>
</dbReference>
<reference evidence="3" key="2">
    <citation type="submission" date="2023-01" db="EMBL/GenBank/DDBJ databases">
        <title>Draft genome sequence of Portibacter lacus strain NBRC 108769.</title>
        <authorList>
            <person name="Sun Q."/>
            <person name="Mori K."/>
        </authorList>
    </citation>
    <scope>NUCLEOTIDE SEQUENCE</scope>
    <source>
        <strain evidence="3">NBRC 108769</strain>
    </source>
</reference>
<dbReference type="GO" id="GO:0007155">
    <property type="term" value="P:cell adhesion"/>
    <property type="evidence" value="ECO:0007669"/>
    <property type="project" value="InterPro"/>
</dbReference>
<reference evidence="3" key="1">
    <citation type="journal article" date="2014" name="Int. J. Syst. Evol. Microbiol.">
        <title>Complete genome sequence of Corynebacterium casei LMG S-19264T (=DSM 44701T), isolated from a smear-ripened cheese.</title>
        <authorList>
            <consortium name="US DOE Joint Genome Institute (JGI-PGF)"/>
            <person name="Walter F."/>
            <person name="Albersmeier A."/>
            <person name="Kalinowski J."/>
            <person name="Ruckert C."/>
        </authorList>
    </citation>
    <scope>NUCLEOTIDE SEQUENCE</scope>
    <source>
        <strain evidence="3">NBRC 108769</strain>
    </source>
</reference>
<keyword evidence="4" id="KW-1185">Reference proteome</keyword>
<dbReference type="SUPFAM" id="SSF52058">
    <property type="entry name" value="L domain-like"/>
    <property type="match status" value="1"/>
</dbReference>
<evidence type="ECO:0000313" key="3">
    <source>
        <dbReference type="EMBL" id="GLR19073.1"/>
    </source>
</evidence>
<dbReference type="InterPro" id="IPR003367">
    <property type="entry name" value="Thrombospondin_3-like_rpt"/>
</dbReference>
<name>A0AA37SR05_9BACT</name>
<sequence length="456" mass="50438">MQFKWKAESESSHIDSNYRSIYKLVQLKTTNLSFMKTFLALVIVFTCWEFSLATTCPTTIFLNQSDIDDFIISGCDSVSGNIQIGEFISDISFLSQVKYISGNLTFENFIIVEGHSATNVVRYIGGDLNFLYETTLGEELTFNSLEYIGGSHVLLSRGLDTITGFNALKRIGGNLNFIGGGTEAFVGFQNLQHIGGSFEISSQPTTDISGFKSLRQIDGPFTMSSLPIVNLFGLKRLKFMSEINVFDCPNLINIFDPFNEIEIISEAVLIQNNPNFRRINLPRIKEIRDEFEINLCPSFLECCQLKIWQSQGIVGMVVLSNNGANCSNGGSIQFCFNDNDQDGWAFDVDNCPYDANFDQSDIDQDGIGNACDNCVFTPNSNQEDSDFNGIGDACETSPSTNIGINTTDPKASLHITGSLFIDDLNGLVIRGIDSTCYRLTIDLLGALKTQQIVCDE</sequence>
<dbReference type="AlphaFoldDB" id="A0AA37SR05"/>
<dbReference type="EMBL" id="BSOH01000025">
    <property type="protein sequence ID" value="GLR19073.1"/>
    <property type="molecule type" value="Genomic_DNA"/>
</dbReference>
<dbReference type="Pfam" id="PF02412">
    <property type="entry name" value="TSP_3"/>
    <property type="match status" value="3"/>
</dbReference>
<dbReference type="PANTHER" id="PTHR10199:SF100">
    <property type="entry name" value="THROMBOSPONDIN, ISOFORM A"/>
    <property type="match status" value="1"/>
</dbReference>
<dbReference type="PANTHER" id="PTHR10199">
    <property type="entry name" value="THROMBOSPONDIN"/>
    <property type="match status" value="1"/>
</dbReference>
<comment type="caution">
    <text evidence="3">The sequence shown here is derived from an EMBL/GenBank/DDBJ whole genome shotgun (WGS) entry which is preliminary data.</text>
</comment>
<evidence type="ECO:0008006" key="5">
    <source>
        <dbReference type="Google" id="ProtNLM"/>
    </source>
</evidence>
<accession>A0AA37SR05</accession>
<proteinExistence type="predicted"/>
<keyword evidence="1" id="KW-0732">Signal</keyword>
<protein>
    <recommendedName>
        <fullName evidence="5">Receptor L-domain domain-containing protein</fullName>
    </recommendedName>
</protein>
<dbReference type="SUPFAM" id="SSF103647">
    <property type="entry name" value="TSP type-3 repeat"/>
    <property type="match status" value="1"/>
</dbReference>
<evidence type="ECO:0000256" key="1">
    <source>
        <dbReference type="ARBA" id="ARBA00022729"/>
    </source>
</evidence>
<dbReference type="InterPro" id="IPR036941">
    <property type="entry name" value="Rcpt_L-dom_sf"/>
</dbReference>
<gene>
    <name evidence="3" type="ORF">GCM10007940_36890</name>
</gene>
<dbReference type="Gene3D" id="4.10.1080.10">
    <property type="entry name" value="TSP type-3 repeat"/>
    <property type="match status" value="1"/>
</dbReference>
<keyword evidence="2" id="KW-0106">Calcium</keyword>
<dbReference type="GO" id="GO:0005509">
    <property type="term" value="F:calcium ion binding"/>
    <property type="evidence" value="ECO:0007669"/>
    <property type="project" value="InterPro"/>
</dbReference>
<organism evidence="3 4">
    <name type="scientific">Portibacter lacus</name>
    <dbReference type="NCBI Taxonomy" id="1099794"/>
    <lineage>
        <taxon>Bacteria</taxon>
        <taxon>Pseudomonadati</taxon>
        <taxon>Bacteroidota</taxon>
        <taxon>Saprospiria</taxon>
        <taxon>Saprospirales</taxon>
        <taxon>Haliscomenobacteraceae</taxon>
        <taxon>Portibacter</taxon>
    </lineage>
</organism>